<dbReference type="Gramene" id="PUZ70028">
    <property type="protein sequence ID" value="PUZ70028"/>
    <property type="gene ID" value="GQ55_2G188900"/>
</dbReference>
<reference evidence="2 3" key="1">
    <citation type="submission" date="2018-04" db="EMBL/GenBank/DDBJ databases">
        <title>WGS assembly of Panicum hallii var. hallii HAL2.</title>
        <authorList>
            <person name="Lovell J."/>
            <person name="Jenkins J."/>
            <person name="Lowry D."/>
            <person name="Mamidi S."/>
            <person name="Sreedasyam A."/>
            <person name="Weng X."/>
            <person name="Barry K."/>
            <person name="Bonette J."/>
            <person name="Campitelli B."/>
            <person name="Daum C."/>
            <person name="Gordon S."/>
            <person name="Gould B."/>
            <person name="Lipzen A."/>
            <person name="MacQueen A."/>
            <person name="Palacio-Mejia J."/>
            <person name="Plott C."/>
            <person name="Shakirov E."/>
            <person name="Shu S."/>
            <person name="Yoshinaga Y."/>
            <person name="Zane M."/>
            <person name="Rokhsar D."/>
            <person name="Grimwood J."/>
            <person name="Schmutz J."/>
            <person name="Juenger T."/>
        </authorList>
    </citation>
    <scope>NUCLEOTIDE SEQUENCE [LARGE SCALE GENOMIC DNA]</scope>
    <source>
        <strain evidence="3">cv. HAL2</strain>
    </source>
</reference>
<dbReference type="EMBL" id="CM009750">
    <property type="protein sequence ID" value="PUZ70028.1"/>
    <property type="molecule type" value="Genomic_DNA"/>
</dbReference>
<organism evidence="2 3">
    <name type="scientific">Panicum hallii var. hallii</name>
    <dbReference type="NCBI Taxonomy" id="1504633"/>
    <lineage>
        <taxon>Eukaryota</taxon>
        <taxon>Viridiplantae</taxon>
        <taxon>Streptophyta</taxon>
        <taxon>Embryophyta</taxon>
        <taxon>Tracheophyta</taxon>
        <taxon>Spermatophyta</taxon>
        <taxon>Magnoliopsida</taxon>
        <taxon>Liliopsida</taxon>
        <taxon>Poales</taxon>
        <taxon>Poaceae</taxon>
        <taxon>PACMAD clade</taxon>
        <taxon>Panicoideae</taxon>
        <taxon>Panicodae</taxon>
        <taxon>Paniceae</taxon>
        <taxon>Panicinae</taxon>
        <taxon>Panicum</taxon>
        <taxon>Panicum sect. Panicum</taxon>
    </lineage>
</organism>
<proteinExistence type="predicted"/>
<keyword evidence="3" id="KW-1185">Reference proteome</keyword>
<protein>
    <submittedName>
        <fullName evidence="2">Uncharacterized protein</fullName>
    </submittedName>
</protein>
<evidence type="ECO:0000313" key="3">
    <source>
        <dbReference type="Proteomes" id="UP000244336"/>
    </source>
</evidence>
<name>A0A2T7EQC4_9POAL</name>
<keyword evidence="1" id="KW-0472">Membrane</keyword>
<sequence>MAAPSNVSWDYAGHLHTNALHWEGFSHLLWESLSLFLYTEPPVIAIIWLGHKMGRERHGLKEIIIMVCESASVQMGQGPGWPCI</sequence>
<gene>
    <name evidence="2" type="ORF">GQ55_2G188900</name>
</gene>
<accession>A0A2T7EQC4</accession>
<evidence type="ECO:0000313" key="2">
    <source>
        <dbReference type="EMBL" id="PUZ70028.1"/>
    </source>
</evidence>
<keyword evidence="1" id="KW-0812">Transmembrane</keyword>
<dbReference type="Proteomes" id="UP000244336">
    <property type="component" value="Chromosome 2"/>
</dbReference>
<dbReference type="AlphaFoldDB" id="A0A2T7EQC4"/>
<evidence type="ECO:0000256" key="1">
    <source>
        <dbReference type="SAM" id="Phobius"/>
    </source>
</evidence>
<keyword evidence="1" id="KW-1133">Transmembrane helix</keyword>
<feature type="transmembrane region" description="Helical" evidence="1">
    <location>
        <begin position="28"/>
        <end position="49"/>
    </location>
</feature>